<feature type="chain" id="PRO_5045219581" evidence="4">
    <location>
        <begin position="29"/>
        <end position="176"/>
    </location>
</feature>
<sequence>MPRVPLVLIVALAAAGCTQSPSVGVAMAAPSVPDDAGLARGEYIVRTSGCNDCHTAGYAEQGGKLDKQQWLTGSPLGYKGPWGTTYAANLRLKLAEMDEAQWLAYSATLRTRPLMPDFALRAMSEDDRRALYRFVRSLGPAGAPVPAYLPPGQEPPLPYFELKLPPAAPVASTGVD</sequence>
<dbReference type="EMBL" id="JBHRYF010000001">
    <property type="protein sequence ID" value="MFC3658879.1"/>
    <property type="molecule type" value="Genomic_DNA"/>
</dbReference>
<dbReference type="InterPro" id="IPR009056">
    <property type="entry name" value="Cyt_c-like_dom"/>
</dbReference>
<evidence type="ECO:0000256" key="1">
    <source>
        <dbReference type="ARBA" id="ARBA00022617"/>
    </source>
</evidence>
<dbReference type="InterPro" id="IPR036909">
    <property type="entry name" value="Cyt_c-like_dom_sf"/>
</dbReference>
<dbReference type="RefSeq" id="WP_386705741.1">
    <property type="nucleotide sequence ID" value="NZ_JBHRYF010000001.1"/>
</dbReference>
<organism evidence="6 7">
    <name type="scientific">Luteimonas notoginsengisoli</name>
    <dbReference type="NCBI Taxonomy" id="1578200"/>
    <lineage>
        <taxon>Bacteria</taxon>
        <taxon>Pseudomonadati</taxon>
        <taxon>Pseudomonadota</taxon>
        <taxon>Gammaproteobacteria</taxon>
        <taxon>Lysobacterales</taxon>
        <taxon>Lysobacteraceae</taxon>
        <taxon>Luteimonas</taxon>
    </lineage>
</organism>
<keyword evidence="4" id="KW-0732">Signal</keyword>
<evidence type="ECO:0000256" key="3">
    <source>
        <dbReference type="ARBA" id="ARBA00023004"/>
    </source>
</evidence>
<evidence type="ECO:0000256" key="2">
    <source>
        <dbReference type="ARBA" id="ARBA00022723"/>
    </source>
</evidence>
<reference evidence="7" key="1">
    <citation type="journal article" date="2019" name="Int. J. Syst. Evol. Microbiol.">
        <title>The Global Catalogue of Microorganisms (GCM) 10K type strain sequencing project: providing services to taxonomists for standard genome sequencing and annotation.</title>
        <authorList>
            <consortium name="The Broad Institute Genomics Platform"/>
            <consortium name="The Broad Institute Genome Sequencing Center for Infectious Disease"/>
            <person name="Wu L."/>
            <person name="Ma J."/>
        </authorList>
    </citation>
    <scope>NUCLEOTIDE SEQUENCE [LARGE SCALE GENOMIC DNA]</scope>
    <source>
        <strain evidence="7">KCTC 42211</strain>
    </source>
</reference>
<accession>A0ABV7URM0</accession>
<comment type="caution">
    <text evidence="6">The sequence shown here is derived from an EMBL/GenBank/DDBJ whole genome shotgun (WGS) entry which is preliminary data.</text>
</comment>
<feature type="signal peptide" evidence="4">
    <location>
        <begin position="1"/>
        <end position="28"/>
    </location>
</feature>
<evidence type="ECO:0000313" key="7">
    <source>
        <dbReference type="Proteomes" id="UP001595724"/>
    </source>
</evidence>
<proteinExistence type="predicted"/>
<dbReference type="Gene3D" id="1.10.760.10">
    <property type="entry name" value="Cytochrome c-like domain"/>
    <property type="match status" value="1"/>
</dbReference>
<evidence type="ECO:0000259" key="5">
    <source>
        <dbReference type="Pfam" id="PF00034"/>
    </source>
</evidence>
<dbReference type="Pfam" id="PF00034">
    <property type="entry name" value="Cytochrom_C"/>
    <property type="match status" value="1"/>
</dbReference>
<gene>
    <name evidence="6" type="ORF">ACFOM9_02145</name>
</gene>
<feature type="domain" description="Cytochrome c" evidence="5">
    <location>
        <begin position="39"/>
        <end position="138"/>
    </location>
</feature>
<keyword evidence="1" id="KW-0349">Heme</keyword>
<keyword evidence="2" id="KW-0479">Metal-binding</keyword>
<protein>
    <submittedName>
        <fullName evidence="6">Cytochrome C</fullName>
    </submittedName>
</protein>
<name>A0ABV7URM0_9GAMM</name>
<evidence type="ECO:0000313" key="6">
    <source>
        <dbReference type="EMBL" id="MFC3658879.1"/>
    </source>
</evidence>
<dbReference type="PROSITE" id="PS51257">
    <property type="entry name" value="PROKAR_LIPOPROTEIN"/>
    <property type="match status" value="1"/>
</dbReference>
<dbReference type="SUPFAM" id="SSF46626">
    <property type="entry name" value="Cytochrome c"/>
    <property type="match status" value="1"/>
</dbReference>
<keyword evidence="7" id="KW-1185">Reference proteome</keyword>
<evidence type="ECO:0000256" key="4">
    <source>
        <dbReference type="SAM" id="SignalP"/>
    </source>
</evidence>
<dbReference type="Proteomes" id="UP001595724">
    <property type="component" value="Unassembled WGS sequence"/>
</dbReference>
<keyword evidence="3" id="KW-0408">Iron</keyword>